<keyword evidence="15" id="KW-1185">Reference proteome</keyword>
<evidence type="ECO:0000256" key="5">
    <source>
        <dbReference type="ARBA" id="ARBA00022777"/>
    </source>
</evidence>
<dbReference type="InterPro" id="IPR036061">
    <property type="entry name" value="CheW-like_dom_sf"/>
</dbReference>
<dbReference type="SMART" id="SM00073">
    <property type="entry name" value="HPT"/>
    <property type="match status" value="3"/>
</dbReference>
<evidence type="ECO:0000256" key="6">
    <source>
        <dbReference type="ARBA" id="ARBA00023012"/>
    </source>
</evidence>
<dbReference type="SUPFAM" id="SSF55874">
    <property type="entry name" value="ATPase domain of HSP90 chaperone/DNA topoisomerase II/histidine kinase"/>
    <property type="match status" value="1"/>
</dbReference>
<dbReference type="SMART" id="SM00260">
    <property type="entry name" value="CheW"/>
    <property type="match status" value="1"/>
</dbReference>
<feature type="modified residue" description="Phosphohistidine" evidence="7">
    <location>
        <position position="614"/>
    </location>
</feature>
<feature type="region of interest" description="Disordered" evidence="9">
    <location>
        <begin position="693"/>
        <end position="712"/>
    </location>
</feature>
<feature type="domain" description="Response regulatory" evidence="11">
    <location>
        <begin position="1709"/>
        <end position="1825"/>
    </location>
</feature>
<feature type="region of interest" description="Disordered" evidence="9">
    <location>
        <begin position="718"/>
        <end position="743"/>
    </location>
</feature>
<dbReference type="EMBL" id="JAAXKX010000006">
    <property type="protein sequence ID" value="NKN32857.1"/>
    <property type="molecule type" value="Genomic_DNA"/>
</dbReference>
<evidence type="ECO:0000313" key="14">
    <source>
        <dbReference type="EMBL" id="NKN32857.1"/>
    </source>
</evidence>
<feature type="modified residue" description="Phosphohistidine" evidence="7">
    <location>
        <position position="1109"/>
    </location>
</feature>
<feature type="domain" description="CheW-like" evidence="12">
    <location>
        <begin position="1553"/>
        <end position="1691"/>
    </location>
</feature>
<protein>
    <recommendedName>
        <fullName evidence="2">histidine kinase</fullName>
        <ecNumber evidence="2">2.7.13.3</ecNumber>
    </recommendedName>
</protein>
<evidence type="ECO:0000256" key="2">
    <source>
        <dbReference type="ARBA" id="ARBA00012438"/>
    </source>
</evidence>
<dbReference type="InterPro" id="IPR001789">
    <property type="entry name" value="Sig_transdc_resp-reg_receiver"/>
</dbReference>
<dbReference type="CDD" id="cd00088">
    <property type="entry name" value="HPT"/>
    <property type="match status" value="2"/>
</dbReference>
<dbReference type="Gene3D" id="3.40.50.2300">
    <property type="match status" value="1"/>
</dbReference>
<dbReference type="PROSITE" id="PS50851">
    <property type="entry name" value="CHEW"/>
    <property type="match status" value="1"/>
</dbReference>
<dbReference type="InterPro" id="IPR011006">
    <property type="entry name" value="CheY-like_superfamily"/>
</dbReference>
<dbReference type="InterPro" id="IPR004105">
    <property type="entry name" value="CheA-like_dim"/>
</dbReference>
<dbReference type="InterPro" id="IPR036641">
    <property type="entry name" value="HPT_dom_sf"/>
</dbReference>
<feature type="compositionally biased region" description="Low complexity" evidence="9">
    <location>
        <begin position="971"/>
        <end position="983"/>
    </location>
</feature>
<evidence type="ECO:0000259" key="12">
    <source>
        <dbReference type="PROSITE" id="PS50851"/>
    </source>
</evidence>
<dbReference type="Pfam" id="PF01584">
    <property type="entry name" value="CheW"/>
    <property type="match status" value="1"/>
</dbReference>
<dbReference type="Pfam" id="PF00072">
    <property type="entry name" value="Response_reg"/>
    <property type="match status" value="1"/>
</dbReference>
<evidence type="ECO:0000256" key="8">
    <source>
        <dbReference type="PROSITE-ProRule" id="PRU00169"/>
    </source>
</evidence>
<feature type="modified residue" description="Phosphohistidine" evidence="7">
    <location>
        <position position="842"/>
    </location>
</feature>
<comment type="caution">
    <text evidence="14">The sequence shown here is derived from an EMBL/GenBank/DDBJ whole genome shotgun (WGS) entry which is preliminary data.</text>
</comment>
<dbReference type="InterPro" id="IPR058661">
    <property type="entry name" value="FimL_2nd"/>
</dbReference>
<organism evidence="14 15">
    <name type="scientific">Marichromatium bheemlicum</name>
    <dbReference type="NCBI Taxonomy" id="365339"/>
    <lineage>
        <taxon>Bacteria</taxon>
        <taxon>Pseudomonadati</taxon>
        <taxon>Pseudomonadota</taxon>
        <taxon>Gammaproteobacteria</taxon>
        <taxon>Chromatiales</taxon>
        <taxon>Chromatiaceae</taxon>
        <taxon>Marichromatium</taxon>
    </lineage>
</organism>
<feature type="region of interest" description="Disordered" evidence="9">
    <location>
        <begin position="928"/>
        <end position="1061"/>
    </location>
</feature>
<dbReference type="PROSITE" id="PS50109">
    <property type="entry name" value="HIS_KIN"/>
    <property type="match status" value="1"/>
</dbReference>
<accession>A0ABX1I5J8</accession>
<dbReference type="PANTHER" id="PTHR43395:SF8">
    <property type="entry name" value="HISTIDINE KINASE"/>
    <property type="match status" value="1"/>
</dbReference>
<evidence type="ECO:0000256" key="7">
    <source>
        <dbReference type="PROSITE-ProRule" id="PRU00110"/>
    </source>
</evidence>
<dbReference type="SUPFAM" id="SSF47226">
    <property type="entry name" value="Histidine-containing phosphotransfer domain, HPT domain"/>
    <property type="match status" value="3"/>
</dbReference>
<dbReference type="PROSITE" id="PS50110">
    <property type="entry name" value="RESPONSE_REGULATORY"/>
    <property type="match status" value="1"/>
</dbReference>
<dbReference type="SUPFAM" id="SSF50341">
    <property type="entry name" value="CheW-like"/>
    <property type="match status" value="1"/>
</dbReference>
<feature type="domain" description="HPt" evidence="13">
    <location>
        <begin position="567"/>
        <end position="671"/>
    </location>
</feature>
<comment type="catalytic activity">
    <reaction evidence="1">
        <text>ATP + protein L-histidine = ADP + protein N-phospho-L-histidine.</text>
        <dbReference type="EC" id="2.7.13.3"/>
    </reaction>
</comment>
<evidence type="ECO:0000313" key="15">
    <source>
        <dbReference type="Proteomes" id="UP000740754"/>
    </source>
</evidence>
<evidence type="ECO:0000259" key="13">
    <source>
        <dbReference type="PROSITE" id="PS50894"/>
    </source>
</evidence>
<evidence type="ECO:0000256" key="4">
    <source>
        <dbReference type="ARBA" id="ARBA00022679"/>
    </source>
</evidence>
<dbReference type="EC" id="2.7.13.3" evidence="2"/>
<keyword evidence="6" id="KW-0902">Two-component regulatory system</keyword>
<feature type="domain" description="Histidine kinase" evidence="10">
    <location>
        <begin position="1318"/>
        <end position="1551"/>
    </location>
</feature>
<dbReference type="Proteomes" id="UP000740754">
    <property type="component" value="Unassembled WGS sequence"/>
</dbReference>
<dbReference type="CDD" id="cd17546">
    <property type="entry name" value="REC_hyHK_CKI1_RcsC-like"/>
    <property type="match status" value="1"/>
</dbReference>
<evidence type="ECO:0000259" key="11">
    <source>
        <dbReference type="PROSITE" id="PS50110"/>
    </source>
</evidence>
<dbReference type="Pfam" id="PF01627">
    <property type="entry name" value="Hpt"/>
    <property type="match status" value="3"/>
</dbReference>
<evidence type="ECO:0000256" key="1">
    <source>
        <dbReference type="ARBA" id="ARBA00000085"/>
    </source>
</evidence>
<keyword evidence="4" id="KW-0808">Transferase</keyword>
<dbReference type="PRINTS" id="PR00344">
    <property type="entry name" value="BCTRLSENSOR"/>
</dbReference>
<dbReference type="InterPro" id="IPR036890">
    <property type="entry name" value="HATPase_C_sf"/>
</dbReference>
<evidence type="ECO:0000256" key="9">
    <source>
        <dbReference type="SAM" id="MobiDB-lite"/>
    </source>
</evidence>
<dbReference type="SMART" id="SM00448">
    <property type="entry name" value="REC"/>
    <property type="match status" value="1"/>
</dbReference>
<sequence length="1830" mass="193214">MAEKTIIGGLNWVKGEIDTALRPVRDLAILQAASATPQDVTEAGEALAQVRGVLLALQLPAPARLTEELTRLTAGLGGGELAELQPGARALTTALVALGEHLDRLDAGYDDSPLALLPAINEVRAVIDAAPLTEVELLALTALSGAAGQLQRSPEALEALAEALRQVRPQFHRHLVEWYRGGAEGRGLVQLGRLFHHLYGYLGEGPLADVFRLAEHLTEALRQGWLEASAEQRSLLGHLDWILKPLVQRPPQWPEEAVVGLIERLLTALAPLEATSLPGLDVVRARYGARPGGATGAADEALATAAREVLEALPELEGRLERLAQPGVADTGELALLESGLRRLAERLAVAGGTELEAKLRRLAGELGAAVDGAEGGGALETLATELLGLKSQLRACAERRAGAASGELPGIDLGELASLTLREAGYELVQVKEAIGACHLDRANLAPLAPVPGALENVAGALRILDEQAAADLAGAVAVLMRGLDGDQAPMPSEGEFEHLADTIAALELYIAHLQDGQPFGANLIEQARASLAALQQARGSSLQPEPGPAAATAAPSTAAALAPEEGTIAAEFLDIFLEEAAEEVDAARAQFARWSEAPEDWEALTTLRRSFHTLKGSGRLVGARQVAEVAQANEILLNRVLERSVAVTPPLLAHIATVLERLPELVAAEAEGRAFAIAPLITPAEQLLAPPAPGAASVTETPDAAAQDAVSSVFADETSLDPESVPLPSLGTDDDAAEAGGEAGAEFELPELELPALDLAELELAPPAPAAVADEVVVSAAAAAPLPDPALATIDAGSLLGEDEELLDIFRAEAAEHLQQIADALAAARAVDEPLLRALHTLTGSARMAGIDSIAALTRVLEHRLTQEQGRSPDAEARGWLERACDQIAARVAELPGGGPAGATLQALTAEVEMALPPVITPSSAETRAFVPDPTPLPDPLVASTPLPEAGAAVGSVPGEEAALSSAPSGMATEAMAGAEASRAERDDLPPPSTPAAAAETTASTTGAPVPPPALDDAAPSGAAPTALTAPGPEPTLLPEPEPERSGSSGVAEAVAADSVAAPDPELATLFLEDARELLDKLDAEFQAWLLAPQQHDRLDGINRLLHTLKGSARLTGLTVIGDLSHALETRLKAVHDDPRVITDATLELAQRAVDALAGQVEALERGAALPRLSALVAALEDTEAESATTTASAPLAELRPLASTPVPASAPPASAPPPEAAAQVRVRADLLDQLVDDASEISIYRARLSQRNAQFGFSLGELEQTVTRLRSQLRTLEMETQRQLLGHGEEPSAVERGGEQGFDRLEFDRFSNLHQLSGGLAETLDDLTSVKELLGGYQREVADLLTQQARLADDLQHGLLRTRLVPFVQVVPRLHRLVRQTAEGLGKSARLEVVGPEVALDRAVLDRLVAPLEHLLRNAVDHGLEAPEARLAAGKPEIGTLVLALRREGNDALISLSDDGKGLDLAAIRAKAIEREMLSPEAEIPDEALLQFVLEPGFTTRREVTQVSGRGVGLDVVASEIKAANGGIDLRSRPGQGATFIIRLPLTLAMIEAFLVKVGENVYAVPHSSVEAVARIDREALMAILDGRRRTFEHLGQDYQVVYLGGVLEPGQEPELGERRRLPLLLARLGEQRVALQVDSLIESQRILVKPLGAQLADVRWLSGGTVLPDGRVALILDALALLRSKALRDYRPSAGGQARGEAPVCVMVVDDSLTVRRVTSRLLRRERMEVITAKDGVEALTLLDARLPDLLLLDIEMPRMDGFELTRHIRRSERLRALPIIMITSRTGEKHRKHALELGVDRYLGKPYQESRLLEEIAAVLAEREA</sequence>
<gene>
    <name evidence="14" type="ORF">HF203_06445</name>
</gene>
<dbReference type="SUPFAM" id="SSF52172">
    <property type="entry name" value="CheY-like"/>
    <property type="match status" value="1"/>
</dbReference>
<reference evidence="14 15" key="1">
    <citation type="submission" date="2020-04" db="EMBL/GenBank/DDBJ databases">
        <title>Draft Whole-Genome sequence of Marichromatium bheemlicum DSM 18632, type strain.</title>
        <authorList>
            <person name="Kyndt J.A."/>
            <person name="Meyer T.E."/>
        </authorList>
    </citation>
    <scope>NUCLEOTIDE SEQUENCE [LARGE SCALE GENOMIC DNA]</scope>
    <source>
        <strain evidence="14 15">DSM 18632</strain>
    </source>
</reference>
<proteinExistence type="predicted"/>
<dbReference type="Pfam" id="PF02518">
    <property type="entry name" value="HATPase_c"/>
    <property type="match status" value="1"/>
</dbReference>
<feature type="compositionally biased region" description="Low complexity" evidence="9">
    <location>
        <begin position="1017"/>
        <end position="1033"/>
    </location>
</feature>
<dbReference type="PROSITE" id="PS50894">
    <property type="entry name" value="HPT"/>
    <property type="match status" value="3"/>
</dbReference>
<dbReference type="InterPro" id="IPR008207">
    <property type="entry name" value="Sig_transdc_His_kin_Hpt_dom"/>
</dbReference>
<keyword evidence="5" id="KW-0418">Kinase</keyword>
<dbReference type="Gene3D" id="1.20.120.160">
    <property type="entry name" value="HPT domain"/>
    <property type="match status" value="3"/>
</dbReference>
<evidence type="ECO:0000256" key="3">
    <source>
        <dbReference type="ARBA" id="ARBA00022553"/>
    </source>
</evidence>
<dbReference type="InterPro" id="IPR002545">
    <property type="entry name" value="CheW-lke_dom"/>
</dbReference>
<dbReference type="SMART" id="SM01231">
    <property type="entry name" value="H-kinase_dim"/>
    <property type="match status" value="1"/>
</dbReference>
<feature type="domain" description="HPt" evidence="13">
    <location>
        <begin position="801"/>
        <end position="900"/>
    </location>
</feature>
<dbReference type="SMART" id="SM00387">
    <property type="entry name" value="HATPase_c"/>
    <property type="match status" value="1"/>
</dbReference>
<dbReference type="InterPro" id="IPR005467">
    <property type="entry name" value="His_kinase_dom"/>
</dbReference>
<keyword evidence="3 8" id="KW-0597">Phosphoprotein</keyword>
<dbReference type="InterPro" id="IPR051315">
    <property type="entry name" value="Bact_Chemotaxis_CheA"/>
</dbReference>
<dbReference type="Gene3D" id="3.30.565.10">
    <property type="entry name" value="Histidine kinase-like ATPase, C-terminal domain"/>
    <property type="match status" value="1"/>
</dbReference>
<name>A0ABX1I5J8_9GAMM</name>
<feature type="compositionally biased region" description="Low complexity" evidence="9">
    <location>
        <begin position="997"/>
        <end position="1010"/>
    </location>
</feature>
<feature type="domain" description="HPt" evidence="13">
    <location>
        <begin position="1062"/>
        <end position="1166"/>
    </location>
</feature>
<dbReference type="InterPro" id="IPR003594">
    <property type="entry name" value="HATPase_dom"/>
</dbReference>
<dbReference type="Pfam" id="PF26379">
    <property type="entry name" value="FimL_2nd"/>
    <property type="match status" value="1"/>
</dbReference>
<dbReference type="PANTHER" id="PTHR43395">
    <property type="entry name" value="SENSOR HISTIDINE KINASE CHEA"/>
    <property type="match status" value="1"/>
</dbReference>
<feature type="modified residue" description="4-aspartylphosphate" evidence="8">
    <location>
        <position position="1758"/>
    </location>
</feature>
<feature type="compositionally biased region" description="Low complexity" evidence="9">
    <location>
        <begin position="1048"/>
        <end position="1061"/>
    </location>
</feature>
<dbReference type="Gene3D" id="2.30.30.40">
    <property type="entry name" value="SH3 Domains"/>
    <property type="match status" value="1"/>
</dbReference>
<dbReference type="RefSeq" id="WP_168667806.1">
    <property type="nucleotide sequence ID" value="NZ_JAAXKX010000006.1"/>
</dbReference>
<evidence type="ECO:0000259" key="10">
    <source>
        <dbReference type="PROSITE" id="PS50109"/>
    </source>
</evidence>
<dbReference type="InterPro" id="IPR004358">
    <property type="entry name" value="Sig_transdc_His_kin-like_C"/>
</dbReference>